<sequence length="252" mass="27951">MTEAFDRDLAEAYAPERLATASDEELEELFQAASRVVFYAHAPAHAVLLQRTAQSLDTRSKLTDEHRRDLYRAWVVTRQFDNANALARTHPDLQLQALPPIPTADAPGAGRVVVWRPADDAEGLSAQVVEQDGPTRVVVLSHPRCGFSQRAIAAIEADPVLSARLGHALWLAPPNGSLDLRDVQAWNRAHPGARLSYAVAMGDWPQFDSWATPVFYFMREGRVVATVTGWPREGRARELHDAFALMDAREDP</sequence>
<name>A0ABQ6ZLS6_9GAMM</name>
<proteinExistence type="predicted"/>
<evidence type="ECO:0000313" key="2">
    <source>
        <dbReference type="Proteomes" id="UP000781710"/>
    </source>
</evidence>
<organism evidence="1 2">
    <name type="scientific">Pseudoxanthomonas japonensis</name>
    <dbReference type="NCBI Taxonomy" id="69284"/>
    <lineage>
        <taxon>Bacteria</taxon>
        <taxon>Pseudomonadati</taxon>
        <taxon>Pseudomonadota</taxon>
        <taxon>Gammaproteobacteria</taxon>
        <taxon>Lysobacterales</taxon>
        <taxon>Lysobacteraceae</taxon>
        <taxon>Pseudoxanthomonas</taxon>
    </lineage>
</organism>
<accession>A0ABQ6ZLS6</accession>
<keyword evidence="2" id="KW-1185">Reference proteome</keyword>
<dbReference type="EMBL" id="PDWW01000001">
    <property type="protein sequence ID" value="KAF1727293.1"/>
    <property type="molecule type" value="Genomic_DNA"/>
</dbReference>
<evidence type="ECO:0000313" key="1">
    <source>
        <dbReference type="EMBL" id="KAF1727293.1"/>
    </source>
</evidence>
<comment type="caution">
    <text evidence="1">The sequence shown here is derived from an EMBL/GenBank/DDBJ whole genome shotgun (WGS) entry which is preliminary data.</text>
</comment>
<reference evidence="1 2" key="1">
    <citation type="submission" date="2017-10" db="EMBL/GenBank/DDBJ databases">
        <title>Whole genome sequencing of members of genus Pseudoxanthomonas.</title>
        <authorList>
            <person name="Kumar S."/>
            <person name="Bansal K."/>
            <person name="Kaur A."/>
            <person name="Patil P."/>
            <person name="Sharma S."/>
            <person name="Patil P.B."/>
        </authorList>
    </citation>
    <scope>NUCLEOTIDE SEQUENCE [LARGE SCALE GENOMIC DNA]</scope>
    <source>
        <strain evidence="1 2">DSM 17109</strain>
    </source>
</reference>
<protein>
    <recommendedName>
        <fullName evidence="3">Thioredoxin domain-containing protein</fullName>
    </recommendedName>
</protein>
<gene>
    <name evidence="1" type="ORF">CSC78_00255</name>
</gene>
<evidence type="ECO:0008006" key="3">
    <source>
        <dbReference type="Google" id="ProtNLM"/>
    </source>
</evidence>
<dbReference type="Proteomes" id="UP000781710">
    <property type="component" value="Unassembled WGS sequence"/>
</dbReference>